<accession>A0AAE0GUC3</accession>
<protein>
    <recommendedName>
        <fullName evidence="4">Small VCP/p97-interacting protein</fullName>
    </recommendedName>
</protein>
<evidence type="ECO:0000256" key="1">
    <source>
        <dbReference type="SAM" id="MobiDB-lite"/>
    </source>
</evidence>
<name>A0AAE0GUC3_9CHLO</name>
<evidence type="ECO:0008006" key="4">
    <source>
        <dbReference type="Google" id="ProtNLM"/>
    </source>
</evidence>
<evidence type="ECO:0000313" key="3">
    <source>
        <dbReference type="Proteomes" id="UP001190700"/>
    </source>
</evidence>
<reference evidence="2 3" key="1">
    <citation type="journal article" date="2015" name="Genome Biol. Evol.">
        <title>Comparative Genomics of a Bacterivorous Green Alga Reveals Evolutionary Causalities and Consequences of Phago-Mixotrophic Mode of Nutrition.</title>
        <authorList>
            <person name="Burns J.A."/>
            <person name="Paasch A."/>
            <person name="Narechania A."/>
            <person name="Kim E."/>
        </authorList>
    </citation>
    <scope>NUCLEOTIDE SEQUENCE [LARGE SCALE GENOMIC DNA]</scope>
    <source>
        <strain evidence="2 3">PLY_AMNH</strain>
    </source>
</reference>
<keyword evidence="3" id="KW-1185">Reference proteome</keyword>
<comment type="caution">
    <text evidence="2">The sequence shown here is derived from an EMBL/GenBank/DDBJ whole genome shotgun (WGS) entry which is preliminary data.</text>
</comment>
<sequence length="119" mass="13024">MGCCTSKPQTVEEPSGAPQSRVPGPPAQQQRAPPPNRPPARASASHKPKPSTSLRPSANEPSQEEKRAKMAEAAEARMKQQDMRGIHNPKTAQKLKTEQTSKPTYEDRRTNDLVQGWGS</sequence>
<feature type="compositionally biased region" description="Basic and acidic residues" evidence="1">
    <location>
        <begin position="63"/>
        <end position="85"/>
    </location>
</feature>
<dbReference type="AlphaFoldDB" id="A0AAE0GUC3"/>
<gene>
    <name evidence="2" type="ORF">CYMTET_7785</name>
</gene>
<dbReference type="Proteomes" id="UP001190700">
    <property type="component" value="Unassembled WGS sequence"/>
</dbReference>
<proteinExistence type="predicted"/>
<evidence type="ECO:0000313" key="2">
    <source>
        <dbReference type="EMBL" id="KAK3284574.1"/>
    </source>
</evidence>
<organism evidence="2 3">
    <name type="scientific">Cymbomonas tetramitiformis</name>
    <dbReference type="NCBI Taxonomy" id="36881"/>
    <lineage>
        <taxon>Eukaryota</taxon>
        <taxon>Viridiplantae</taxon>
        <taxon>Chlorophyta</taxon>
        <taxon>Pyramimonadophyceae</taxon>
        <taxon>Pyramimonadales</taxon>
        <taxon>Pyramimonadaceae</taxon>
        <taxon>Cymbomonas</taxon>
    </lineage>
</organism>
<feature type="compositionally biased region" description="Basic and acidic residues" evidence="1">
    <location>
        <begin position="95"/>
        <end position="111"/>
    </location>
</feature>
<dbReference type="EMBL" id="LGRX02002245">
    <property type="protein sequence ID" value="KAK3284574.1"/>
    <property type="molecule type" value="Genomic_DNA"/>
</dbReference>
<feature type="compositionally biased region" description="Polar residues" evidence="1">
    <location>
        <begin position="50"/>
        <end position="61"/>
    </location>
</feature>
<feature type="region of interest" description="Disordered" evidence="1">
    <location>
        <begin position="1"/>
        <end position="119"/>
    </location>
</feature>